<dbReference type="PROSITE" id="PS50071">
    <property type="entry name" value="HOMEOBOX_2"/>
    <property type="match status" value="1"/>
</dbReference>
<gene>
    <name evidence="7" type="ORF">CTEN210_11608</name>
</gene>
<feature type="domain" description="Homeobox" evidence="6">
    <location>
        <begin position="173"/>
        <end position="236"/>
    </location>
</feature>
<keyword evidence="3 4" id="KW-0539">Nucleus</keyword>
<feature type="DNA-binding region" description="Homeobox" evidence="4">
    <location>
        <begin position="175"/>
        <end position="237"/>
    </location>
</feature>
<dbReference type="SUPFAM" id="SSF46689">
    <property type="entry name" value="Homeodomain-like"/>
    <property type="match status" value="1"/>
</dbReference>
<keyword evidence="1 4" id="KW-0238">DNA-binding</keyword>
<evidence type="ECO:0000256" key="4">
    <source>
        <dbReference type="PROSITE-ProRule" id="PRU00108"/>
    </source>
</evidence>
<dbReference type="InterPro" id="IPR001356">
    <property type="entry name" value="HD"/>
</dbReference>
<keyword evidence="2 4" id="KW-0371">Homeobox</keyword>
<evidence type="ECO:0000259" key="6">
    <source>
        <dbReference type="PROSITE" id="PS50071"/>
    </source>
</evidence>
<feature type="region of interest" description="Disordered" evidence="5">
    <location>
        <begin position="328"/>
        <end position="369"/>
    </location>
</feature>
<dbReference type="Gene3D" id="1.10.10.60">
    <property type="entry name" value="Homeodomain-like"/>
    <property type="match status" value="1"/>
</dbReference>
<dbReference type="Pfam" id="PF05920">
    <property type="entry name" value="Homeobox_KN"/>
    <property type="match status" value="1"/>
</dbReference>
<dbReference type="InterPro" id="IPR050224">
    <property type="entry name" value="TALE_homeobox"/>
</dbReference>
<dbReference type="PANTHER" id="PTHR11850">
    <property type="entry name" value="HOMEOBOX PROTEIN TRANSCRIPTION FACTORS"/>
    <property type="match status" value="1"/>
</dbReference>
<feature type="region of interest" description="Disordered" evidence="5">
    <location>
        <begin position="265"/>
        <end position="314"/>
    </location>
</feature>
<dbReference type="GO" id="GO:0003677">
    <property type="term" value="F:DNA binding"/>
    <property type="evidence" value="ECO:0007669"/>
    <property type="project" value="UniProtKB-UniRule"/>
</dbReference>
<evidence type="ECO:0000313" key="7">
    <source>
        <dbReference type="EMBL" id="GFH55132.1"/>
    </source>
</evidence>
<dbReference type="EMBL" id="BLLK01000047">
    <property type="protein sequence ID" value="GFH55132.1"/>
    <property type="molecule type" value="Genomic_DNA"/>
</dbReference>
<evidence type="ECO:0000256" key="2">
    <source>
        <dbReference type="ARBA" id="ARBA00023155"/>
    </source>
</evidence>
<dbReference type="GO" id="GO:0005634">
    <property type="term" value="C:nucleus"/>
    <property type="evidence" value="ECO:0007669"/>
    <property type="project" value="UniProtKB-SubCell"/>
</dbReference>
<evidence type="ECO:0000256" key="5">
    <source>
        <dbReference type="SAM" id="MobiDB-lite"/>
    </source>
</evidence>
<evidence type="ECO:0000256" key="3">
    <source>
        <dbReference type="ARBA" id="ARBA00023242"/>
    </source>
</evidence>
<comment type="caution">
    <text evidence="7">The sequence shown here is derived from an EMBL/GenBank/DDBJ whole genome shotgun (WGS) entry which is preliminary data.</text>
</comment>
<feature type="region of interest" description="Disordered" evidence="5">
    <location>
        <begin position="417"/>
        <end position="440"/>
    </location>
</feature>
<sequence length="553" mass="62614">MKPIKKEMEEEHDAKSALVVSKVERKVQPFPHHLLSDFQCFVAHECFGYYMFLCFTLKAIRICLATGTKPNESEMLTMLTSKQGEDDLNKFVIHLQTSLIKIPNKEFNPRVHLLYKGKNKLVDGLMFQAIGVLRGELSKCFDLYQKGSENKDSLTSPPKIKRTRNVGKGGGKKKSDAIAVKYSKAQTDILNAWMIENKSHPFPTKTEINALCEQTDLSYSQVVNWTTNVRKRNLKATVQKGKKPHHFLDFLFLADHRDKQHNKDVILSVTKSKSTSKRKKKGKSTQVKTEESPLPRRKNPSRSATKSQYVLPTAKSYDSEHTALTASTVADADSFSSPERGVKKEEDEKESSPTSVALPPLPVPKSRGKTILTSNKIHPNFYEYPYYPGKVLPQMNQPQQFLDSMFPVFGYTTAAQAPKTSESAESTEETKTYHKPTSSMNDENMLTAITENGLVATPPRRDSTDDIAIDANNQILLTKINDVFEEREKEDMEKARLEENKAMADFDESVLTKDDNWDADADLDAFITQKTDEEEYFVDLDLFSDEDGLLQQV</sequence>
<dbReference type="InterPro" id="IPR009057">
    <property type="entry name" value="Homeodomain-like_sf"/>
</dbReference>
<name>A0AAD3D008_9STRA</name>
<feature type="compositionally biased region" description="Basic residues" evidence="5">
    <location>
        <begin position="274"/>
        <end position="283"/>
    </location>
</feature>
<keyword evidence="8" id="KW-1185">Reference proteome</keyword>
<protein>
    <recommendedName>
        <fullName evidence="6">Homeobox domain-containing protein</fullName>
    </recommendedName>
</protein>
<evidence type="ECO:0000313" key="8">
    <source>
        <dbReference type="Proteomes" id="UP001054902"/>
    </source>
</evidence>
<dbReference type="AlphaFoldDB" id="A0AAD3D008"/>
<accession>A0AAD3D008</accession>
<dbReference type="GO" id="GO:0006355">
    <property type="term" value="P:regulation of DNA-templated transcription"/>
    <property type="evidence" value="ECO:0007669"/>
    <property type="project" value="InterPro"/>
</dbReference>
<dbReference type="Proteomes" id="UP001054902">
    <property type="component" value="Unassembled WGS sequence"/>
</dbReference>
<feature type="region of interest" description="Disordered" evidence="5">
    <location>
        <begin position="149"/>
        <end position="172"/>
    </location>
</feature>
<organism evidence="7 8">
    <name type="scientific">Chaetoceros tenuissimus</name>
    <dbReference type="NCBI Taxonomy" id="426638"/>
    <lineage>
        <taxon>Eukaryota</taxon>
        <taxon>Sar</taxon>
        <taxon>Stramenopiles</taxon>
        <taxon>Ochrophyta</taxon>
        <taxon>Bacillariophyta</taxon>
        <taxon>Coscinodiscophyceae</taxon>
        <taxon>Chaetocerotophycidae</taxon>
        <taxon>Chaetocerotales</taxon>
        <taxon>Chaetocerotaceae</taxon>
        <taxon>Chaetoceros</taxon>
    </lineage>
</organism>
<comment type="subcellular location">
    <subcellularLocation>
        <location evidence="4">Nucleus</location>
    </subcellularLocation>
</comment>
<reference evidence="7 8" key="1">
    <citation type="journal article" date="2021" name="Sci. Rep.">
        <title>The genome of the diatom Chaetoceros tenuissimus carries an ancient integrated fragment of an extant virus.</title>
        <authorList>
            <person name="Hongo Y."/>
            <person name="Kimura K."/>
            <person name="Takaki Y."/>
            <person name="Yoshida Y."/>
            <person name="Baba S."/>
            <person name="Kobayashi G."/>
            <person name="Nagasaki K."/>
            <person name="Hano T."/>
            <person name="Tomaru Y."/>
        </authorList>
    </citation>
    <scope>NUCLEOTIDE SEQUENCE [LARGE SCALE GENOMIC DNA]</scope>
    <source>
        <strain evidence="7 8">NIES-3715</strain>
    </source>
</reference>
<dbReference type="InterPro" id="IPR008422">
    <property type="entry name" value="KN_HD"/>
</dbReference>
<proteinExistence type="predicted"/>
<evidence type="ECO:0000256" key="1">
    <source>
        <dbReference type="ARBA" id="ARBA00023125"/>
    </source>
</evidence>
<feature type="compositionally biased region" description="Polar residues" evidence="5">
    <location>
        <begin position="301"/>
        <end position="310"/>
    </location>
</feature>
<dbReference type="CDD" id="cd00086">
    <property type="entry name" value="homeodomain"/>
    <property type="match status" value="1"/>
</dbReference>